<protein>
    <submittedName>
        <fullName evidence="2">Uncharacterized protein</fullName>
    </submittedName>
</protein>
<accession>A0A5C5FM25</accession>
<feature type="compositionally biased region" description="Acidic residues" evidence="1">
    <location>
        <begin position="333"/>
        <end position="349"/>
    </location>
</feature>
<feature type="compositionally biased region" description="Acidic residues" evidence="1">
    <location>
        <begin position="437"/>
        <end position="458"/>
    </location>
</feature>
<feature type="compositionally biased region" description="Basic and acidic residues" evidence="1">
    <location>
        <begin position="322"/>
        <end position="332"/>
    </location>
</feature>
<dbReference type="AlphaFoldDB" id="A0A5C5FM25"/>
<sequence>MDSVLEEALQGLLRITTTSTTGTEAIQRVRTTLADLQLIDPTSLAALAQHLSAHGTSVAEELAALAAAGTLLADAYPDHGDMISLALSSLASSSPSSPLDKFRKALGVAFKMMVEGGGTASILQDAMDRLRPSVSEDSAKMTASAVRWAVGLPKGKTLRPKDLAPLAAALVEQRLDYLLSRAKPARDKLIGRDALEKAIQEVRSLELRTGGGIQSVAALEARRTLEQQQHEAAHEALAASAAAEQDDLAASSGDADSEGDGAAVAGTAMAGPVPLGHHDETVSAVSGSARAGGTLAGADEAEQATAPSSLQSGQALPSAGSHADDGLTREETSDAEVEEDENEEGEEGEERAAEGPRPGRRASSPLTPLVSDDDNDDGSDSDAHAADLDAASARGSSERGTSPILRGRPTYTFGDSDSDDAHNARRRKRRRRTVQEEPTEYVDDDPVFDDQDNTDLEDSPASPPPAVLEYDLVARTTRLSVSPGPPSFKEPPAEVDLDASPRDFMHLLTHPSGSEMLDASADADVDVLPFSLQTETTAKREDGRLSDEERADLRLDSRATTLAAFRALSPHEREQAVLSMEERYAQLLKNLAAKLGASMSAAAYWHTEANLKRSLTKPLSSTSPKISARADKLSRQVLNGDSARSPDEDAPGSEDEDDGWAVADEDDDELAALNKAAMDEAIREILAGAHELSGLS</sequence>
<comment type="caution">
    <text evidence="2">The sequence shown here is derived from an EMBL/GenBank/DDBJ whole genome shotgun (WGS) entry which is preliminary data.</text>
</comment>
<keyword evidence="3" id="KW-1185">Reference proteome</keyword>
<feature type="compositionally biased region" description="Acidic residues" evidence="1">
    <location>
        <begin position="648"/>
        <end position="660"/>
    </location>
</feature>
<reference evidence="2 3" key="1">
    <citation type="submission" date="2019-03" db="EMBL/GenBank/DDBJ databases">
        <title>Rhodosporidium diobovatum UCD-FST 08-225 genome sequencing, assembly, and annotation.</title>
        <authorList>
            <person name="Fakankun I.U."/>
            <person name="Fristensky B."/>
            <person name="Levin D.B."/>
        </authorList>
    </citation>
    <scope>NUCLEOTIDE SEQUENCE [LARGE SCALE GENOMIC DNA]</scope>
    <source>
        <strain evidence="2 3">UCD-FST 08-225</strain>
    </source>
</reference>
<feature type="region of interest" description="Disordered" evidence="1">
    <location>
        <begin position="616"/>
        <end position="660"/>
    </location>
</feature>
<evidence type="ECO:0000313" key="3">
    <source>
        <dbReference type="Proteomes" id="UP000311382"/>
    </source>
</evidence>
<proteinExistence type="predicted"/>
<feature type="compositionally biased region" description="Polar residues" evidence="1">
    <location>
        <begin position="305"/>
        <end position="315"/>
    </location>
</feature>
<feature type="compositionally biased region" description="Low complexity" evidence="1">
    <location>
        <begin position="235"/>
        <end position="266"/>
    </location>
</feature>
<gene>
    <name evidence="2" type="ORF">DMC30DRAFT_406851</name>
</gene>
<feature type="region of interest" description="Disordered" evidence="1">
    <location>
        <begin position="226"/>
        <end position="466"/>
    </location>
</feature>
<dbReference type="EMBL" id="SOZI01000255">
    <property type="protein sequence ID" value="TNY17064.1"/>
    <property type="molecule type" value="Genomic_DNA"/>
</dbReference>
<name>A0A5C5FM25_9BASI</name>
<feature type="compositionally biased region" description="Acidic residues" evidence="1">
    <location>
        <begin position="371"/>
        <end position="380"/>
    </location>
</feature>
<evidence type="ECO:0000313" key="2">
    <source>
        <dbReference type="EMBL" id="TNY17064.1"/>
    </source>
</evidence>
<evidence type="ECO:0000256" key="1">
    <source>
        <dbReference type="SAM" id="MobiDB-lite"/>
    </source>
</evidence>
<dbReference type="Proteomes" id="UP000311382">
    <property type="component" value="Unassembled WGS sequence"/>
</dbReference>
<organism evidence="2 3">
    <name type="scientific">Rhodotorula diobovata</name>
    <dbReference type="NCBI Taxonomy" id="5288"/>
    <lineage>
        <taxon>Eukaryota</taxon>
        <taxon>Fungi</taxon>
        <taxon>Dikarya</taxon>
        <taxon>Basidiomycota</taxon>
        <taxon>Pucciniomycotina</taxon>
        <taxon>Microbotryomycetes</taxon>
        <taxon>Sporidiobolales</taxon>
        <taxon>Sporidiobolaceae</taxon>
        <taxon>Rhodotorula</taxon>
    </lineage>
</organism>